<reference evidence="1 2" key="1">
    <citation type="submission" date="2018-05" db="EMBL/GenBank/DDBJ databases">
        <title>Complete Genome Sequence of Methylobacterium sp. 17Sr1-28.</title>
        <authorList>
            <person name="Srinivasan S."/>
        </authorList>
    </citation>
    <scope>NUCLEOTIDE SEQUENCE [LARGE SCALE GENOMIC DNA]</scope>
    <source>
        <strain evidence="1 2">17Sr1-28</strain>
    </source>
</reference>
<dbReference type="EMBL" id="CP029553">
    <property type="protein sequence ID" value="AWN45118.1"/>
    <property type="molecule type" value="Genomic_DNA"/>
</dbReference>
<organism evidence="1 2">
    <name type="scientific">Methylobacterium terrae</name>
    <dbReference type="NCBI Taxonomy" id="2202827"/>
    <lineage>
        <taxon>Bacteria</taxon>
        <taxon>Pseudomonadati</taxon>
        <taxon>Pseudomonadota</taxon>
        <taxon>Alphaproteobacteria</taxon>
        <taxon>Hyphomicrobiales</taxon>
        <taxon>Methylobacteriaceae</taxon>
        <taxon>Methylobacterium</taxon>
    </lineage>
</organism>
<accession>A0A2U8WHU2</accession>
<dbReference type="KEGG" id="mtea:DK419_01215"/>
<sequence length="76" mass="8265">MGVVPDLPGSHKLQEQVRARSNQAAADAVLAGLDEALRWHAEGGQRLLLTRHGAPNRATDCQQRMPLTFVIGRDVP</sequence>
<proteinExistence type="predicted"/>
<evidence type="ECO:0000313" key="2">
    <source>
        <dbReference type="Proteomes" id="UP000245444"/>
    </source>
</evidence>
<dbReference type="OrthoDB" id="7995555at2"/>
<name>A0A2U8WHU2_9HYPH</name>
<evidence type="ECO:0000313" key="1">
    <source>
        <dbReference type="EMBL" id="AWN45118.1"/>
    </source>
</evidence>
<gene>
    <name evidence="1" type="ORF">DK419_01215</name>
</gene>
<protein>
    <submittedName>
        <fullName evidence="1">Uncharacterized protein</fullName>
    </submittedName>
</protein>
<dbReference type="Proteomes" id="UP000245444">
    <property type="component" value="Chromosome"/>
</dbReference>
<dbReference type="AlphaFoldDB" id="A0A2U8WHU2"/>
<keyword evidence="2" id="KW-1185">Reference proteome</keyword>